<name>A0ABR2T3F9_9ROSI</name>
<dbReference type="EMBL" id="JBBPBN010000009">
    <property type="protein sequence ID" value="KAK9031734.1"/>
    <property type="molecule type" value="Genomic_DNA"/>
</dbReference>
<sequence length="164" mass="17769">MAWDSSLRAPSRRAVALTSPWLRDEPVISGVISAPNPTHSNLALNVIISNDQSTPVDHGAMQFPPKNHALPHPSSLPLVQGNISKDINTSSSDKVMAYQVKVLGPRDDFDTHMLTEEDDRPIVNSEVSKPPRIVPITPKFSDNFVLDGAPLSLSASSTKQASRL</sequence>
<accession>A0ABR2T3F9</accession>
<evidence type="ECO:0000313" key="1">
    <source>
        <dbReference type="EMBL" id="KAK9031734.1"/>
    </source>
</evidence>
<gene>
    <name evidence="1" type="ORF">V6N11_056024</name>
</gene>
<proteinExistence type="predicted"/>
<organism evidence="1 2">
    <name type="scientific">Hibiscus sabdariffa</name>
    <name type="common">roselle</name>
    <dbReference type="NCBI Taxonomy" id="183260"/>
    <lineage>
        <taxon>Eukaryota</taxon>
        <taxon>Viridiplantae</taxon>
        <taxon>Streptophyta</taxon>
        <taxon>Embryophyta</taxon>
        <taxon>Tracheophyta</taxon>
        <taxon>Spermatophyta</taxon>
        <taxon>Magnoliopsida</taxon>
        <taxon>eudicotyledons</taxon>
        <taxon>Gunneridae</taxon>
        <taxon>Pentapetalae</taxon>
        <taxon>rosids</taxon>
        <taxon>malvids</taxon>
        <taxon>Malvales</taxon>
        <taxon>Malvaceae</taxon>
        <taxon>Malvoideae</taxon>
        <taxon>Hibiscus</taxon>
    </lineage>
</organism>
<comment type="caution">
    <text evidence="1">The sequence shown here is derived from an EMBL/GenBank/DDBJ whole genome shotgun (WGS) entry which is preliminary data.</text>
</comment>
<protein>
    <submittedName>
        <fullName evidence="1">Uncharacterized protein</fullName>
    </submittedName>
</protein>
<dbReference type="Proteomes" id="UP001396334">
    <property type="component" value="Unassembled WGS sequence"/>
</dbReference>
<keyword evidence="2" id="KW-1185">Reference proteome</keyword>
<reference evidence="1 2" key="1">
    <citation type="journal article" date="2024" name="G3 (Bethesda)">
        <title>Genome assembly of Hibiscus sabdariffa L. provides insights into metabolisms of medicinal natural products.</title>
        <authorList>
            <person name="Kim T."/>
        </authorList>
    </citation>
    <scope>NUCLEOTIDE SEQUENCE [LARGE SCALE GENOMIC DNA]</scope>
    <source>
        <strain evidence="1">TK-2024</strain>
        <tissue evidence="1">Old leaves</tissue>
    </source>
</reference>
<evidence type="ECO:0000313" key="2">
    <source>
        <dbReference type="Proteomes" id="UP001396334"/>
    </source>
</evidence>